<organism evidence="1 2">
    <name type="scientific">Ambrosiozyma monospora</name>
    <name type="common">Yeast</name>
    <name type="synonym">Endomycopsis monosporus</name>
    <dbReference type="NCBI Taxonomy" id="43982"/>
    <lineage>
        <taxon>Eukaryota</taxon>
        <taxon>Fungi</taxon>
        <taxon>Dikarya</taxon>
        <taxon>Ascomycota</taxon>
        <taxon>Saccharomycotina</taxon>
        <taxon>Pichiomycetes</taxon>
        <taxon>Pichiales</taxon>
        <taxon>Pichiaceae</taxon>
        <taxon>Ambrosiozyma</taxon>
    </lineage>
</organism>
<name>A0ACB5T5S2_AMBMO</name>
<reference evidence="1" key="1">
    <citation type="submission" date="2023-04" db="EMBL/GenBank/DDBJ databases">
        <title>Ambrosiozyma monospora NBRC 10751.</title>
        <authorList>
            <person name="Ichikawa N."/>
            <person name="Sato H."/>
            <person name="Tonouchi N."/>
        </authorList>
    </citation>
    <scope>NUCLEOTIDE SEQUENCE</scope>
    <source>
        <strain evidence="1">NBRC 10751</strain>
    </source>
</reference>
<evidence type="ECO:0000313" key="1">
    <source>
        <dbReference type="EMBL" id="GME81784.1"/>
    </source>
</evidence>
<accession>A0ACB5T5S2</accession>
<comment type="caution">
    <text evidence="1">The sequence shown here is derived from an EMBL/GenBank/DDBJ whole genome shotgun (WGS) entry which is preliminary data.</text>
</comment>
<protein>
    <submittedName>
        <fullName evidence="1">Unnamed protein product</fullName>
    </submittedName>
</protein>
<gene>
    <name evidence="1" type="ORF">Amon02_000514400</name>
</gene>
<dbReference type="Proteomes" id="UP001165064">
    <property type="component" value="Unassembled WGS sequence"/>
</dbReference>
<sequence>MKYYKSEAQLEREELSKNKKDNHEHFNRFINNMESLQELEDDMNYVDFDEKDDTDDLFNRNMFSISDDEDYIEGGTHGNGINDDVDDNYDYNDEADIGAYADEVNDFDDEYNDYEEEVNEYEDEINNYEKYVNDCGDDINNYQDVIEDYEGDVDSHDRKSKVIADVSKEHKENHLDELEQNSIIKNTSTNVIDEDEKENSSGHSVSRDVEISHQGISLVPAPSSGEFCQRDSIPSADLLKPGGEYRFSSCDQDASLHSLSPGLLPSHNSTENSEISLSPNLDQCGIKQTLSPIVDASTGTKGVVTPQPNLSLASDIHNLLSMLSGSRVVNSESKASTFGSSSTLKGASSNPENSNVVSTNQYRVSEIASTRFNKSSNDADASNQPVQEEGIEKQHLKPIPSVRRKPDEAHDPISGSQVKSVTGSRGSQKYLINGLHKQSSVKYQQLRAAGSDSNGNEDELSFLTKRYSWLPNDDKDSAHLNARMKSLRC</sequence>
<keyword evidence="2" id="KW-1185">Reference proteome</keyword>
<evidence type="ECO:0000313" key="2">
    <source>
        <dbReference type="Proteomes" id="UP001165064"/>
    </source>
</evidence>
<dbReference type="EMBL" id="BSXS01003697">
    <property type="protein sequence ID" value="GME81784.1"/>
    <property type="molecule type" value="Genomic_DNA"/>
</dbReference>
<proteinExistence type="predicted"/>